<proteinExistence type="predicted"/>
<dbReference type="Pfam" id="PF07022">
    <property type="entry name" value="Phage_CI_repr"/>
    <property type="match status" value="1"/>
</dbReference>
<comment type="caution">
    <text evidence="3">The sequence shown here is derived from an EMBL/GenBank/DDBJ whole genome shotgun (WGS) entry which is preliminary data.</text>
</comment>
<dbReference type="Pfam" id="PF16452">
    <property type="entry name" value="Phage_CI_C"/>
    <property type="match status" value="1"/>
</dbReference>
<sequence>MKLDESKLNNIDVLDRICEAYGFTQKMQLAYHFNIAASSLSNRYRRGAISYDFAVFCCIDTGANLNWILTGEGQKFEGHTSTEESQANRKIQKFTLSEARLKECDHLTIDTHFLSKHSLEAFAVQTEGKLHFVDKNSQLSDGLWLVDIEGAISIRELTVLPGRRLHVAGGNVPFDCGADEIGILGRVIGIYSEIN</sequence>
<keyword evidence="4" id="KW-1185">Reference proteome</keyword>
<evidence type="ECO:0000313" key="4">
    <source>
        <dbReference type="Proteomes" id="UP001187868"/>
    </source>
</evidence>
<name>A0ABU4EEL4_9GAMM</name>
<feature type="domain" description="Bacteriophage CI repressor N-terminal" evidence="1">
    <location>
        <begin position="12"/>
        <end position="76"/>
    </location>
</feature>
<dbReference type="InterPro" id="IPR010744">
    <property type="entry name" value="Phage_CI_N"/>
</dbReference>
<feature type="domain" description="Bacteriophage CI repressor C-terminal" evidence="2">
    <location>
        <begin position="90"/>
        <end position="188"/>
    </location>
</feature>
<reference evidence="3 4" key="1">
    <citation type="submission" date="2023-10" db="EMBL/GenBank/DDBJ databases">
        <title>Clonality and diversity in the soft rot Dickeya solani phytopathogen.</title>
        <authorList>
            <person name="Pedron J."/>
            <person name="Van Gijisegem F."/>
            <person name="Portier P."/>
            <person name="Taghouti G."/>
        </authorList>
    </citation>
    <scope>NUCLEOTIDE SEQUENCE [LARGE SCALE GENOMIC DNA]</scope>
    <source>
        <strain evidence="3 4">FVG2-MFV017-A9</strain>
    </source>
</reference>
<accession>A0ABU4EEL4</accession>
<dbReference type="InterPro" id="IPR010982">
    <property type="entry name" value="Lambda_DNA-bd_dom_sf"/>
</dbReference>
<dbReference type="InterPro" id="IPR032499">
    <property type="entry name" value="Phage_CI_C"/>
</dbReference>
<protein>
    <submittedName>
        <fullName evidence="3">Phage repressor protein CI</fullName>
    </submittedName>
</protein>
<evidence type="ECO:0000313" key="3">
    <source>
        <dbReference type="EMBL" id="MDV7042474.1"/>
    </source>
</evidence>
<dbReference type="Proteomes" id="UP001187868">
    <property type="component" value="Unassembled WGS sequence"/>
</dbReference>
<evidence type="ECO:0000259" key="1">
    <source>
        <dbReference type="Pfam" id="PF07022"/>
    </source>
</evidence>
<dbReference type="EMBL" id="JAWLLM010000011">
    <property type="protein sequence ID" value="MDV7042474.1"/>
    <property type="molecule type" value="Genomic_DNA"/>
</dbReference>
<dbReference type="Gene3D" id="2.10.109.10">
    <property type="entry name" value="Umud Fragment, subunit A"/>
    <property type="match status" value="1"/>
</dbReference>
<gene>
    <name evidence="3" type="ORF">RUJ08_10060</name>
</gene>
<dbReference type="Gene3D" id="1.10.260.40">
    <property type="entry name" value="lambda repressor-like DNA-binding domains"/>
    <property type="match status" value="1"/>
</dbReference>
<evidence type="ECO:0000259" key="2">
    <source>
        <dbReference type="Pfam" id="PF16452"/>
    </source>
</evidence>
<organism evidence="3 4">
    <name type="scientific">Dickeya solani</name>
    <dbReference type="NCBI Taxonomy" id="1089444"/>
    <lineage>
        <taxon>Bacteria</taxon>
        <taxon>Pseudomonadati</taxon>
        <taxon>Pseudomonadota</taxon>
        <taxon>Gammaproteobacteria</taxon>
        <taxon>Enterobacterales</taxon>
        <taxon>Pectobacteriaceae</taxon>
        <taxon>Dickeya</taxon>
    </lineage>
</organism>
<dbReference type="RefSeq" id="WP_057084371.1">
    <property type="nucleotide sequence ID" value="NZ_CP104920.1"/>
</dbReference>